<name>A0A401TKP1_CHIPU</name>
<dbReference type="Proteomes" id="UP000287033">
    <property type="component" value="Unassembled WGS sequence"/>
</dbReference>
<accession>A0A401TKP1</accession>
<proteinExistence type="predicted"/>
<evidence type="ECO:0000313" key="1">
    <source>
        <dbReference type="EMBL" id="GCC43197.1"/>
    </source>
</evidence>
<gene>
    <name evidence="1" type="ORF">chiPu_0027195</name>
</gene>
<organism evidence="1 2">
    <name type="scientific">Chiloscyllium punctatum</name>
    <name type="common">Brownbanded bambooshark</name>
    <name type="synonym">Hemiscyllium punctatum</name>
    <dbReference type="NCBI Taxonomy" id="137246"/>
    <lineage>
        <taxon>Eukaryota</taxon>
        <taxon>Metazoa</taxon>
        <taxon>Chordata</taxon>
        <taxon>Craniata</taxon>
        <taxon>Vertebrata</taxon>
        <taxon>Chondrichthyes</taxon>
        <taxon>Elasmobranchii</taxon>
        <taxon>Galeomorphii</taxon>
        <taxon>Galeoidea</taxon>
        <taxon>Orectolobiformes</taxon>
        <taxon>Hemiscylliidae</taxon>
        <taxon>Chiloscyllium</taxon>
    </lineage>
</organism>
<comment type="caution">
    <text evidence="1">The sequence shown here is derived from an EMBL/GenBank/DDBJ whole genome shotgun (WGS) entry which is preliminary data.</text>
</comment>
<dbReference type="AlphaFoldDB" id="A0A401TKP1"/>
<reference evidence="1 2" key="1">
    <citation type="journal article" date="2018" name="Nat. Ecol. Evol.">
        <title>Shark genomes provide insights into elasmobranch evolution and the origin of vertebrates.</title>
        <authorList>
            <person name="Hara Y"/>
            <person name="Yamaguchi K"/>
            <person name="Onimaru K"/>
            <person name="Kadota M"/>
            <person name="Koyanagi M"/>
            <person name="Keeley SD"/>
            <person name="Tatsumi K"/>
            <person name="Tanaka K"/>
            <person name="Motone F"/>
            <person name="Kageyama Y"/>
            <person name="Nozu R"/>
            <person name="Adachi N"/>
            <person name="Nishimura O"/>
            <person name="Nakagawa R"/>
            <person name="Tanegashima C"/>
            <person name="Kiyatake I"/>
            <person name="Matsumoto R"/>
            <person name="Murakumo K"/>
            <person name="Nishida K"/>
            <person name="Terakita A"/>
            <person name="Kuratani S"/>
            <person name="Sato K"/>
            <person name="Hyodo S Kuraku.S."/>
        </authorList>
    </citation>
    <scope>NUCLEOTIDE SEQUENCE [LARGE SCALE GENOMIC DNA]</scope>
</reference>
<protein>
    <submittedName>
        <fullName evidence="1">Uncharacterized protein</fullName>
    </submittedName>
</protein>
<sequence>MRGEGTGGKAEKYRYSHGGHVIESVVELLADGLVLEFLSVQFVWVERTQQEEEEEDEEYRPGEDKVISRCRQMAGIRQESRGEMSEQEGKIRIQSEQLRSEQLCVA</sequence>
<dbReference type="EMBL" id="BEZZ01097366">
    <property type="protein sequence ID" value="GCC43197.1"/>
    <property type="molecule type" value="Genomic_DNA"/>
</dbReference>
<keyword evidence="2" id="KW-1185">Reference proteome</keyword>
<evidence type="ECO:0000313" key="2">
    <source>
        <dbReference type="Proteomes" id="UP000287033"/>
    </source>
</evidence>